<evidence type="ECO:0000256" key="1">
    <source>
        <dbReference type="SAM" id="MobiDB-lite"/>
    </source>
</evidence>
<dbReference type="RefSeq" id="WP_070196008.1">
    <property type="nucleotide sequence ID" value="NZ_LJGU01000114.1"/>
</dbReference>
<accession>A0A1E7KJT2</accession>
<evidence type="ECO:0000259" key="3">
    <source>
        <dbReference type="Pfam" id="PF13472"/>
    </source>
</evidence>
<reference evidence="4 5" key="1">
    <citation type="journal article" date="2016" name="Front. Microbiol.">
        <title>Comparative Genomics Analysis of Streptomyces Species Reveals Their Adaptation to the Marine Environment and Their Diversity at the Genomic Level.</title>
        <authorList>
            <person name="Tian X."/>
            <person name="Zhang Z."/>
            <person name="Yang T."/>
            <person name="Chen M."/>
            <person name="Li J."/>
            <person name="Chen F."/>
            <person name="Yang J."/>
            <person name="Li W."/>
            <person name="Zhang B."/>
            <person name="Zhang Z."/>
            <person name="Wu J."/>
            <person name="Zhang C."/>
            <person name="Long L."/>
            <person name="Xiao J."/>
        </authorList>
    </citation>
    <scope>NUCLEOTIDE SEQUENCE [LARGE SCALE GENOMIC DNA]</scope>
    <source>
        <strain evidence="4 5">SCSIO 02100</strain>
    </source>
</reference>
<feature type="signal peptide" evidence="2">
    <location>
        <begin position="1"/>
        <end position="25"/>
    </location>
</feature>
<dbReference type="InterPro" id="IPR036514">
    <property type="entry name" value="SGNH_hydro_sf"/>
</dbReference>
<dbReference type="InterPro" id="IPR053140">
    <property type="entry name" value="GDSL_Rv0518-like"/>
</dbReference>
<dbReference type="PATRIC" id="fig|1075402.3.peg.4549"/>
<dbReference type="STRING" id="1075402.AN216_08675"/>
<organism evidence="4 5">
    <name type="scientific">Streptomyces oceani</name>
    <dbReference type="NCBI Taxonomy" id="1075402"/>
    <lineage>
        <taxon>Bacteria</taxon>
        <taxon>Bacillati</taxon>
        <taxon>Actinomycetota</taxon>
        <taxon>Actinomycetes</taxon>
        <taxon>Kitasatosporales</taxon>
        <taxon>Streptomycetaceae</taxon>
        <taxon>Streptomyces</taxon>
    </lineage>
</organism>
<dbReference type="Proteomes" id="UP000176101">
    <property type="component" value="Unassembled WGS sequence"/>
</dbReference>
<proteinExistence type="predicted"/>
<dbReference type="PANTHER" id="PTHR43784:SF2">
    <property type="entry name" value="GDSL-LIKE LIPASE_ACYLHYDROLASE, PUTATIVE (AFU_ORTHOLOGUE AFUA_2G00820)-RELATED"/>
    <property type="match status" value="1"/>
</dbReference>
<evidence type="ECO:0000313" key="5">
    <source>
        <dbReference type="Proteomes" id="UP000176101"/>
    </source>
</evidence>
<protein>
    <submittedName>
        <fullName evidence="4">G-D-S-L family lipolytic protein</fullName>
    </submittedName>
</protein>
<dbReference type="InterPro" id="IPR013830">
    <property type="entry name" value="SGNH_hydro"/>
</dbReference>
<dbReference type="Pfam" id="PF13472">
    <property type="entry name" value="Lipase_GDSL_2"/>
    <property type="match status" value="1"/>
</dbReference>
<dbReference type="AlphaFoldDB" id="A0A1E7KJT2"/>
<feature type="domain" description="SGNH hydrolase-type esterase" evidence="3">
    <location>
        <begin position="415"/>
        <end position="614"/>
    </location>
</feature>
<feature type="region of interest" description="Disordered" evidence="1">
    <location>
        <begin position="27"/>
        <end position="79"/>
    </location>
</feature>
<gene>
    <name evidence="4" type="ORF">AN216_08675</name>
</gene>
<evidence type="ECO:0000256" key="2">
    <source>
        <dbReference type="SAM" id="SignalP"/>
    </source>
</evidence>
<dbReference type="PANTHER" id="PTHR43784">
    <property type="entry name" value="GDSL-LIKE LIPASE/ACYLHYDROLASE, PUTATIVE (AFU_ORTHOLOGUE AFUA_2G00820)-RELATED"/>
    <property type="match status" value="1"/>
</dbReference>
<comment type="caution">
    <text evidence="4">The sequence shown here is derived from an EMBL/GenBank/DDBJ whole genome shotgun (WGS) entry which is preliminary data.</text>
</comment>
<name>A0A1E7KJT2_9ACTN</name>
<evidence type="ECO:0000313" key="4">
    <source>
        <dbReference type="EMBL" id="OEV04262.1"/>
    </source>
</evidence>
<feature type="chain" id="PRO_5009196601" evidence="2">
    <location>
        <begin position="26"/>
        <end position="629"/>
    </location>
</feature>
<sequence>MRGRLWSILVTATLLSTAVPSLAFAEAEDATTPTRPTSGPASASVEPRPLPWYFDNRAVSTDPGADGSGGGSTHADFDGAGNSLSARDLRAAGWRPGRVLGIDAARLRWPDRSPGEADNVIANGQHVALPGRGDAVSFLVAATAPGNPGTAVTGSGTLHYQGGGSAAFRLRAPDWRAGPLSTKSVALPHLNTGGGGQRAERVKLYTVTVPADQDRTIRSVTLPRDPGPEADLHVFAMSVREGAPGWTGSWSASTAGYTDLGRWRDQTMRLVVHTSVGGPRARIRLANTFAATPVEIGAASIAVRSEGASAARAPVPLRFDGREGATVPAGTQVFSDPVGFEVPEDTDLLVSIHLPGEVRAAPVHSEAMQTSYLTEDGSGDRTGARDGAAYTRTLETWPLLTGVDVRGGPGSVVTLGDSITDGVGSTSGANNRWPDVLADRLLNQPTRDDTSEPVPEYGVLNQGISANRIVTDRYPGGGISADTGGVSAQHRLERDVLAQTGARTVVLFEGVNDVRWGTTAAEVIAGMRSIADRARERGLRVVAATIAPCGGFPDCTAEVDERRRTVNAFVRDSGGTFDAVLDFDRVLRDPNQPGRLLPAYDSGDHLHPGDTGLRALGESIDLRQLVPAG</sequence>
<keyword evidence="2" id="KW-0732">Signal</keyword>
<feature type="compositionally biased region" description="Polar residues" evidence="1">
    <location>
        <begin position="31"/>
        <end position="41"/>
    </location>
</feature>
<keyword evidence="5" id="KW-1185">Reference proteome</keyword>
<dbReference type="CDD" id="cd01830">
    <property type="entry name" value="XynE_like"/>
    <property type="match status" value="1"/>
</dbReference>
<dbReference type="Gene3D" id="3.40.50.1110">
    <property type="entry name" value="SGNH hydrolase"/>
    <property type="match status" value="1"/>
</dbReference>
<dbReference type="EMBL" id="LJGU01000114">
    <property type="protein sequence ID" value="OEV04262.1"/>
    <property type="molecule type" value="Genomic_DNA"/>
</dbReference>
<dbReference type="SUPFAM" id="SSF52266">
    <property type="entry name" value="SGNH hydrolase"/>
    <property type="match status" value="1"/>
</dbReference>